<reference evidence="1" key="1">
    <citation type="submission" date="2020-05" db="EMBL/GenBank/DDBJ databases">
        <title>Large-scale comparative analyses of tick genomes elucidate their genetic diversity and vector capacities.</title>
        <authorList>
            <person name="Jia N."/>
            <person name="Wang J."/>
            <person name="Shi W."/>
            <person name="Du L."/>
            <person name="Sun Y."/>
            <person name="Zhan W."/>
            <person name="Jiang J."/>
            <person name="Wang Q."/>
            <person name="Zhang B."/>
            <person name="Ji P."/>
            <person name="Sakyi L.B."/>
            <person name="Cui X."/>
            <person name="Yuan T."/>
            <person name="Jiang B."/>
            <person name="Yang W."/>
            <person name="Lam T.T.-Y."/>
            <person name="Chang Q."/>
            <person name="Ding S."/>
            <person name="Wang X."/>
            <person name="Zhu J."/>
            <person name="Ruan X."/>
            <person name="Zhao L."/>
            <person name="Wei J."/>
            <person name="Que T."/>
            <person name="Du C."/>
            <person name="Cheng J."/>
            <person name="Dai P."/>
            <person name="Han X."/>
            <person name="Huang E."/>
            <person name="Gao Y."/>
            <person name="Liu J."/>
            <person name="Shao H."/>
            <person name="Ye R."/>
            <person name="Li L."/>
            <person name="Wei W."/>
            <person name="Wang X."/>
            <person name="Wang C."/>
            <person name="Yang T."/>
            <person name="Huo Q."/>
            <person name="Li W."/>
            <person name="Guo W."/>
            <person name="Chen H."/>
            <person name="Zhou L."/>
            <person name="Ni X."/>
            <person name="Tian J."/>
            <person name="Zhou Y."/>
            <person name="Sheng Y."/>
            <person name="Liu T."/>
            <person name="Pan Y."/>
            <person name="Xia L."/>
            <person name="Li J."/>
            <person name="Zhao F."/>
            <person name="Cao W."/>
        </authorList>
    </citation>
    <scope>NUCLEOTIDE SEQUENCE</scope>
    <source>
        <strain evidence="1">Dsil-2018</strain>
    </source>
</reference>
<dbReference type="EMBL" id="CM023473">
    <property type="protein sequence ID" value="KAH7954778.1"/>
    <property type="molecule type" value="Genomic_DNA"/>
</dbReference>
<keyword evidence="2" id="KW-1185">Reference proteome</keyword>
<sequence>MHAFWTLLGQHRKKNHLEVIQLREGIGAHDLAELIANHFFPLATLQKDQRQLPSIQDCGEVPAFTVGELKAAINANKRHTAPGPDCITNKMLRNMPDTQLELLLRIINQAWESGDIQETWKMATVIPIPKPNKAANAISNLRPISLTPYTGKITERMALTRLLWQQESCTSLDPQVIVFRKHMYTQDAMLAIQEIYRAHSTSQLRAIVELGIKAAFDNVTHRTVLEGLQAVKPRRKPYNYVKWFLTNRTVTVKISEDELEKRHLTRGVPQGSILSPTLFSLALSKLPTLLRRVEDLHFAMNAGDITLWASRGSPTGIQETL</sequence>
<gene>
    <name evidence="1" type="ORF">HPB49_021774</name>
</gene>
<proteinExistence type="predicted"/>
<evidence type="ECO:0000313" key="2">
    <source>
        <dbReference type="Proteomes" id="UP000821865"/>
    </source>
</evidence>
<protein>
    <submittedName>
        <fullName evidence="1">Uncharacterized protein</fullName>
    </submittedName>
</protein>
<accession>A0ACB8D074</accession>
<organism evidence="1 2">
    <name type="scientific">Dermacentor silvarum</name>
    <name type="common">Tick</name>
    <dbReference type="NCBI Taxonomy" id="543639"/>
    <lineage>
        <taxon>Eukaryota</taxon>
        <taxon>Metazoa</taxon>
        <taxon>Ecdysozoa</taxon>
        <taxon>Arthropoda</taxon>
        <taxon>Chelicerata</taxon>
        <taxon>Arachnida</taxon>
        <taxon>Acari</taxon>
        <taxon>Parasitiformes</taxon>
        <taxon>Ixodida</taxon>
        <taxon>Ixodoidea</taxon>
        <taxon>Ixodidae</taxon>
        <taxon>Rhipicephalinae</taxon>
        <taxon>Dermacentor</taxon>
    </lineage>
</organism>
<evidence type="ECO:0000313" key="1">
    <source>
        <dbReference type="EMBL" id="KAH7954778.1"/>
    </source>
</evidence>
<dbReference type="Proteomes" id="UP000821865">
    <property type="component" value="Chromosome 4"/>
</dbReference>
<comment type="caution">
    <text evidence="1">The sequence shown here is derived from an EMBL/GenBank/DDBJ whole genome shotgun (WGS) entry which is preliminary data.</text>
</comment>
<name>A0ACB8D074_DERSI</name>